<dbReference type="InterPro" id="IPR001394">
    <property type="entry name" value="Peptidase_C19_UCH"/>
</dbReference>
<dbReference type="InterPro" id="IPR006865">
    <property type="entry name" value="DUF629"/>
</dbReference>
<dbReference type="InterPro" id="IPR011990">
    <property type="entry name" value="TPR-like_helical_dom_sf"/>
</dbReference>
<evidence type="ECO:0000313" key="8">
    <source>
        <dbReference type="EMBL" id="KAK4350487.1"/>
    </source>
</evidence>
<evidence type="ECO:0000259" key="6">
    <source>
        <dbReference type="PROSITE" id="PS50235"/>
    </source>
</evidence>
<comment type="similarity">
    <text evidence="1">Belongs to the LOB domain-containing protein family.</text>
</comment>
<sequence>MRARKVKLRRIEHIDGSQEANRPSSSQTLGCAAADGAAIPLLESDQNLVSVCPKLSTKKDTFSSSHASVKLECERALTSLRRGNHTKALRLIKELSIKHDNLPHAALIHRVQGTVCVKVASMIDDPNAKHRYLKNAIESARKAVSLSPNSIEFAHFYANLLYEAASEGTEYEEVVQECERGLAIENPIDPAKQSLQEESQMKDETPHARIDHVRNELRSLIQRGPNGAELVQARRPNEIKKATKTPEERRKEIEVRVAAARLLQQKSETVQTHNDGDKALDLTAGSEQRIGERRKSGNARKNPSSTERRDGVQSYWNTLTLDRKKELLRITISDLKAYLSASKDVLAIEVLSEALSLAKTNKDWTFWTCCRCGEKFTDSASHNYHVVYEHVGTLRPKLQSVLPQNVENEWAQMLVNCSWEPLDVTAAGKMLDKQSISQGQDFLDETHPRDNTEESRYGFSEVFCNEDEWDSSPRKKKSGDIPNGNMVESRVYDKISDIELMDGDGNYGTKSCFLPEKWPLSDDPDRAKLLERISAVFRALIENKYLASSHLNKVIHFAVEELQGLAFGSQLLNYNVDQTPLCICFLGAQELKKVLKFLQELSHSCGLGRYSEKISVRDGASNASQGFDDLEKLVFSEDGSCLFFDERFLPCNLTRSSWPDIVSVDRASYILSNNQYQNGAELDPESLLSWIYTSPSSVEQLSSWTRAREEKARQVQKFFAVEDICLEEGKRRDHAAELVRQSYNSVLRKRREELIESDNDVTVIGYRFELDAISNVLKEAESLNVNRFGFEETYSGGTSQLCDIESGEEDDWRLKGYLHRVDSCVEVALQRQKEHVSIELSKIDARIMRVVAGMQQLKLKLEHASAQDYRRIVMTLLKSYMQAHLEDRAEKDATEKSDAAREALLAELACDSKNSSGGGNGYSKHTQEKVKDKKKNREYRKTKDPKPFSGNELHFVRHQPMEDVSFAVTRNGEDQDDETVGNGDSLNEQEEAYRRRIELEAEERKLEETLEYQRRMENEAKLKHLAEQTKRTAKTCPGSIDAVMKSDTCSKYSDNDQVIDEQLKSSKKKNEFPDCLESLSNISAEGMPQRSGLSNEVTSEDSTLVSARRSGRKGRLQKDSKLIDGKFQSASDEKENTEVVEPGGLHSSHGDNGPAESGTKTLRELHVEDDDEERFQADLKKAVWQSLGGDLYVYVSFSWLENLNNLNTCPLLLAEISFELIEAVVCFGGRTNAIHAHEKLPLLPSSRNGQNVFPKAGTLGNANSIGDLNVMDVYGTGLNNEVGEYNCFLNVIIQSLWHLRSFRAEFLRTSSKHVHVGDPCVVCALYDIFTALSTASTETCCKTVAPTSLRIALSNLYPDSNFFQEGQMNDASEVLGVIFDCLHQSFTSASGASDTESADSSCMGRWDCSNGACIVHSLFGMDIFEQMNCYNCGLESRHLKYTSFFHNINASAVRTMKACSSKRFCDDTLISVMCPESSFDELLNLVEMNHQLACDSEVGGCGKLNYIHHILSTPPNVFTTVLGWQNTCESVGDIKATLSALSTEVDIGVLYRGLDPKNKHSLISVVCYYGQHYHCFAYSRDHGWWVMYDDKTVKVIGGWDDVLVMCERGHLQPQIFPSPSSERRPVITPFCNATGTISSQFRLVSTIEQNMTLKGGTSQACAVCKYQRKRCISDCPLAPYFPADQPKMFQNAHRLFGVSNILKILKNLDPFRKKVAMKSIIYQANARDKHPVYGCVTEIQNLLFNIQLYEEELQVVHAQLAFYRQQQQQEISSMTLSDSVSQIQLGMPPPVVAASLPPFQPANGNGLTLFHQDAPSQQYNAAVNAALPVQSYSSYSNNSYGSYNNTTFVDPKENNAVNSLWIQQSYGNSVCNNNTMIMQSQLPASQTIVVPQEVTQDYDEIHPFFDTIDDRQSYIDSKEAYDSSSESSLKDTRESVEHVAENELKSAAACFTLTSIN</sequence>
<evidence type="ECO:0000256" key="4">
    <source>
        <dbReference type="SAM" id="Coils"/>
    </source>
</evidence>
<evidence type="ECO:0000256" key="3">
    <source>
        <dbReference type="ARBA" id="ARBA00022801"/>
    </source>
</evidence>
<evidence type="ECO:0000256" key="2">
    <source>
        <dbReference type="ARBA" id="ARBA00022786"/>
    </source>
</evidence>
<dbReference type="InterPro" id="IPR006866">
    <property type="entry name" value="DUF627_N"/>
</dbReference>
<dbReference type="SUPFAM" id="SSF54001">
    <property type="entry name" value="Cysteine proteinases"/>
    <property type="match status" value="1"/>
</dbReference>
<protein>
    <recommendedName>
        <fullName evidence="10">USP domain-containing protein</fullName>
    </recommendedName>
</protein>
<dbReference type="Gene3D" id="3.90.70.10">
    <property type="entry name" value="Cysteine proteinases"/>
    <property type="match status" value="1"/>
</dbReference>
<dbReference type="GO" id="GO:0016579">
    <property type="term" value="P:protein deubiquitination"/>
    <property type="evidence" value="ECO:0007669"/>
    <property type="project" value="InterPro"/>
</dbReference>
<dbReference type="InterPro" id="IPR038765">
    <property type="entry name" value="Papain-like_cys_pep_sf"/>
</dbReference>
<dbReference type="PROSITE" id="PS00028">
    <property type="entry name" value="ZINC_FINGER_C2H2_1"/>
    <property type="match status" value="1"/>
</dbReference>
<dbReference type="CDD" id="cd02257">
    <property type="entry name" value="Peptidase_C19"/>
    <property type="match status" value="1"/>
</dbReference>
<dbReference type="Gene3D" id="1.25.40.10">
    <property type="entry name" value="Tetratricopeptide repeat domain"/>
    <property type="match status" value="1"/>
</dbReference>
<dbReference type="InterPro" id="IPR004883">
    <property type="entry name" value="LOB"/>
</dbReference>
<evidence type="ECO:0000313" key="9">
    <source>
        <dbReference type="Proteomes" id="UP001291623"/>
    </source>
</evidence>
<dbReference type="Pfam" id="PF04781">
    <property type="entry name" value="DUF627"/>
    <property type="match status" value="1"/>
</dbReference>
<dbReference type="PROSITE" id="PS50235">
    <property type="entry name" value="USP_3"/>
    <property type="match status" value="1"/>
</dbReference>
<dbReference type="Pfam" id="PF00443">
    <property type="entry name" value="UCH"/>
    <property type="match status" value="1"/>
</dbReference>
<dbReference type="PANTHER" id="PTHR22975">
    <property type="entry name" value="UBIQUITIN SPECIFIC PROTEINASE"/>
    <property type="match status" value="1"/>
</dbReference>
<keyword evidence="9" id="KW-1185">Reference proteome</keyword>
<dbReference type="PANTHER" id="PTHR22975:SF9">
    <property type="entry name" value="ECHINUS SPLICE FORM 3"/>
    <property type="match status" value="1"/>
</dbReference>
<evidence type="ECO:0000256" key="5">
    <source>
        <dbReference type="SAM" id="MobiDB-lite"/>
    </source>
</evidence>
<dbReference type="EMBL" id="JAVYJV010000016">
    <property type="protein sequence ID" value="KAK4350487.1"/>
    <property type="molecule type" value="Genomic_DNA"/>
</dbReference>
<feature type="compositionally biased region" description="Polar residues" evidence="5">
    <location>
        <begin position="1091"/>
        <end position="1105"/>
    </location>
</feature>
<dbReference type="InterPro" id="IPR013087">
    <property type="entry name" value="Znf_C2H2_type"/>
</dbReference>
<dbReference type="PROSITE" id="PS50891">
    <property type="entry name" value="LOB"/>
    <property type="match status" value="1"/>
</dbReference>
<reference evidence="8" key="1">
    <citation type="submission" date="2023-12" db="EMBL/GenBank/DDBJ databases">
        <title>Genome assembly of Anisodus tanguticus.</title>
        <authorList>
            <person name="Wang Y.-J."/>
        </authorList>
    </citation>
    <scope>NUCLEOTIDE SEQUENCE</scope>
    <source>
        <strain evidence="8">KB-2021</strain>
        <tissue evidence="8">Leaf</tissue>
    </source>
</reference>
<dbReference type="InterPro" id="IPR052398">
    <property type="entry name" value="Ubiquitin_hydrolase_53/54"/>
</dbReference>
<keyword evidence="4" id="KW-0175">Coiled coil</keyword>
<comment type="caution">
    <text evidence="8">The sequence shown here is derived from an EMBL/GenBank/DDBJ whole genome shotgun (WGS) entry which is preliminary data.</text>
</comment>
<evidence type="ECO:0000256" key="1">
    <source>
        <dbReference type="ARBA" id="ARBA00005474"/>
    </source>
</evidence>
<dbReference type="Pfam" id="PF03195">
    <property type="entry name" value="LOB"/>
    <property type="match status" value="1"/>
</dbReference>
<feature type="region of interest" description="Disordered" evidence="5">
    <location>
        <begin position="911"/>
        <end position="952"/>
    </location>
</feature>
<name>A0AAE1RGI8_9SOLA</name>
<feature type="domain" description="USP" evidence="6">
    <location>
        <begin position="1276"/>
        <end position="1610"/>
    </location>
</feature>
<gene>
    <name evidence="8" type="ORF">RND71_029800</name>
</gene>
<feature type="region of interest" description="Disordered" evidence="5">
    <location>
        <begin position="266"/>
        <end position="311"/>
    </location>
</feature>
<dbReference type="GO" id="GO:0004843">
    <property type="term" value="F:cysteine-type deubiquitinase activity"/>
    <property type="evidence" value="ECO:0007669"/>
    <property type="project" value="InterPro"/>
</dbReference>
<keyword evidence="3" id="KW-0378">Hydrolase</keyword>
<feature type="domain" description="LOB" evidence="7">
    <location>
        <begin position="1659"/>
        <end position="1760"/>
    </location>
</feature>
<keyword evidence="2" id="KW-0833">Ubl conjugation pathway</keyword>
<proteinExistence type="inferred from homology"/>
<dbReference type="Proteomes" id="UP001291623">
    <property type="component" value="Unassembled WGS sequence"/>
</dbReference>
<accession>A0AAE1RGI8</accession>
<dbReference type="InterPro" id="IPR028889">
    <property type="entry name" value="USP"/>
</dbReference>
<organism evidence="8 9">
    <name type="scientific">Anisodus tanguticus</name>
    <dbReference type="NCBI Taxonomy" id="243964"/>
    <lineage>
        <taxon>Eukaryota</taxon>
        <taxon>Viridiplantae</taxon>
        <taxon>Streptophyta</taxon>
        <taxon>Embryophyta</taxon>
        <taxon>Tracheophyta</taxon>
        <taxon>Spermatophyta</taxon>
        <taxon>Magnoliopsida</taxon>
        <taxon>eudicotyledons</taxon>
        <taxon>Gunneridae</taxon>
        <taxon>Pentapetalae</taxon>
        <taxon>asterids</taxon>
        <taxon>lamiids</taxon>
        <taxon>Solanales</taxon>
        <taxon>Solanaceae</taxon>
        <taxon>Solanoideae</taxon>
        <taxon>Hyoscyameae</taxon>
        <taxon>Anisodus</taxon>
    </lineage>
</organism>
<feature type="coiled-coil region" evidence="4">
    <location>
        <begin position="989"/>
        <end position="1019"/>
    </location>
</feature>
<dbReference type="Pfam" id="PF04780">
    <property type="entry name" value="DUF629"/>
    <property type="match status" value="1"/>
</dbReference>
<evidence type="ECO:0000259" key="7">
    <source>
        <dbReference type="PROSITE" id="PS50891"/>
    </source>
</evidence>
<evidence type="ECO:0008006" key="10">
    <source>
        <dbReference type="Google" id="ProtNLM"/>
    </source>
</evidence>
<feature type="region of interest" description="Disordered" evidence="5">
    <location>
        <begin position="1082"/>
        <end position="1158"/>
    </location>
</feature>